<evidence type="ECO:0000313" key="4">
    <source>
        <dbReference type="Proteomes" id="UP001629156"/>
    </source>
</evidence>
<dbReference type="Pfam" id="PF01648">
    <property type="entry name" value="ACPS"/>
    <property type="match status" value="1"/>
</dbReference>
<dbReference type="Proteomes" id="UP001629156">
    <property type="component" value="Unassembled WGS sequence"/>
</dbReference>
<keyword evidence="4" id="KW-1185">Reference proteome</keyword>
<evidence type="ECO:0000259" key="2">
    <source>
        <dbReference type="Pfam" id="PF01648"/>
    </source>
</evidence>
<feature type="domain" description="4'-phosphopantetheinyl transferase" evidence="2">
    <location>
        <begin position="105"/>
        <end position="202"/>
    </location>
</feature>
<dbReference type="Gene3D" id="3.90.470.20">
    <property type="entry name" value="4'-phosphopantetheinyl transferase domain"/>
    <property type="match status" value="1"/>
</dbReference>
<accession>A0ABW8YZH6</accession>
<evidence type="ECO:0000313" key="3">
    <source>
        <dbReference type="EMBL" id="MFL9845352.1"/>
    </source>
</evidence>
<dbReference type="EMBL" id="JBELPZ010000015">
    <property type="protein sequence ID" value="MFL9845352.1"/>
    <property type="molecule type" value="Genomic_DNA"/>
</dbReference>
<organism evidence="3 4">
    <name type="scientific">Flavobacterium rhizosphaerae</name>
    <dbReference type="NCBI Taxonomy" id="3163298"/>
    <lineage>
        <taxon>Bacteria</taxon>
        <taxon>Pseudomonadati</taxon>
        <taxon>Bacteroidota</taxon>
        <taxon>Flavobacteriia</taxon>
        <taxon>Flavobacteriales</taxon>
        <taxon>Flavobacteriaceae</taxon>
        <taxon>Flavobacterium</taxon>
    </lineage>
</organism>
<proteinExistence type="predicted"/>
<dbReference type="InterPro" id="IPR037143">
    <property type="entry name" value="4-PPantetheinyl_Trfase_dom_sf"/>
</dbReference>
<evidence type="ECO:0000256" key="1">
    <source>
        <dbReference type="ARBA" id="ARBA00022679"/>
    </source>
</evidence>
<gene>
    <name evidence="3" type="ORF">ABS766_13070</name>
</gene>
<name>A0ABW8YZH6_9FLAO</name>
<dbReference type="GO" id="GO:0016740">
    <property type="term" value="F:transferase activity"/>
    <property type="evidence" value="ECO:0007669"/>
    <property type="project" value="UniProtKB-KW"/>
</dbReference>
<dbReference type="RefSeq" id="WP_408085632.1">
    <property type="nucleotide sequence ID" value="NZ_JBELPZ010000015.1"/>
</dbReference>
<reference evidence="3 4" key="1">
    <citation type="submission" date="2024-06" db="EMBL/GenBank/DDBJ databases">
        <authorList>
            <person name="Kaempfer P."/>
            <person name="Viver T."/>
        </authorList>
    </citation>
    <scope>NUCLEOTIDE SEQUENCE [LARGE SCALE GENOMIC DNA]</scope>
    <source>
        <strain evidence="3 4">ST-119</strain>
    </source>
</reference>
<protein>
    <submittedName>
        <fullName evidence="3">4'-phosphopantetheinyl transferase superfamily protein</fullName>
    </submittedName>
</protein>
<comment type="caution">
    <text evidence="3">The sequence shown here is derived from an EMBL/GenBank/DDBJ whole genome shotgun (WGS) entry which is preliminary data.</text>
</comment>
<sequence length="211" mass="24049">MPLCKSVTINNDTRLLVWKITESLEELSTGTGLKEVCAARVQKMKSEQHRKGFMSVRKLMEEAGYTDFDLYYDTNGKPHLNDGNAISITHSYTFSAIIISKKNSGIDMEMQRPKVVAIADKFIEKEFTYLNSDDTQNYIRMLIAIWGVKESVYKMLSKPGLSFKQNIEVLPFTIEDGKGSAVVDFEGHQSTHPFYFEEVEGFTLVYCLENL</sequence>
<dbReference type="InterPro" id="IPR008278">
    <property type="entry name" value="4-PPantetheinyl_Trfase_dom"/>
</dbReference>
<keyword evidence="1 3" id="KW-0808">Transferase</keyword>
<dbReference type="SUPFAM" id="SSF56214">
    <property type="entry name" value="4'-phosphopantetheinyl transferase"/>
    <property type="match status" value="1"/>
</dbReference>